<dbReference type="InterPro" id="IPR053138">
    <property type="entry name" value="N-alpha-Ac-DABA_deacetylase"/>
</dbReference>
<protein>
    <submittedName>
        <fullName evidence="6">Succinylglutamate desuccinylase/aspartoacylase family protein</fullName>
    </submittedName>
</protein>
<sequence length="334" mass="35659">MTTQIWTRLDYDRPGKQIGNLHLPYSVHRSAYGTLTIPLGIVAGGKGPTVLLSAGTHGDEYEGQIALTKLLRRLQPDAVNGRVIILPMLNAPAARAGLRTSPLDEGNLNRAYPGDPLGGPTAQIAHYVSQVLFPMADVYHDLHAGGSSLDYSPFVSTRLSGKPALDDKALAAARAFGAPHLLIWSHSPDPRLSTSESNRQDIVSLGGEFGGGGTVSTRGVEIVEHGLQRLLAHLGVIEADPALPPPPETVEIEVLSRDYYVYAEADGVFEPAVALGATVAAGDHCGDMHSIDDPARSAVPHHFHHDGIVICQRHQGLVQRGDCLAHLATLRKRN</sequence>
<dbReference type="PIRSF" id="PIRSF039012">
    <property type="entry name" value="ASP"/>
    <property type="match status" value="1"/>
</dbReference>
<evidence type="ECO:0000313" key="6">
    <source>
        <dbReference type="EMBL" id="MDY0884638.1"/>
    </source>
</evidence>
<gene>
    <name evidence="6" type="ORF">SMD27_17475</name>
</gene>
<dbReference type="SUPFAM" id="SSF53187">
    <property type="entry name" value="Zn-dependent exopeptidases"/>
    <property type="match status" value="1"/>
</dbReference>
<evidence type="ECO:0000256" key="3">
    <source>
        <dbReference type="ARBA" id="ARBA00022801"/>
    </source>
</evidence>
<dbReference type="Gene3D" id="3.40.630.10">
    <property type="entry name" value="Zn peptidases"/>
    <property type="match status" value="1"/>
</dbReference>
<organism evidence="6 7">
    <name type="scientific">Dongia soli</name>
    <dbReference type="NCBI Taxonomy" id="600628"/>
    <lineage>
        <taxon>Bacteria</taxon>
        <taxon>Pseudomonadati</taxon>
        <taxon>Pseudomonadota</taxon>
        <taxon>Alphaproteobacteria</taxon>
        <taxon>Rhodospirillales</taxon>
        <taxon>Dongiaceae</taxon>
        <taxon>Dongia</taxon>
    </lineage>
</organism>
<dbReference type="Pfam" id="PF24827">
    <property type="entry name" value="AstE_AspA_cat"/>
    <property type="match status" value="1"/>
</dbReference>
<reference evidence="6 7" key="1">
    <citation type="journal article" date="2016" name="Antonie Van Leeuwenhoek">
        <title>Dongia soli sp. nov., isolated from soil from Dokdo, Korea.</title>
        <authorList>
            <person name="Kim D.U."/>
            <person name="Lee H."/>
            <person name="Kim H."/>
            <person name="Kim S.G."/>
            <person name="Ka J.O."/>
        </authorList>
    </citation>
    <scope>NUCLEOTIDE SEQUENCE [LARGE SCALE GENOMIC DNA]</scope>
    <source>
        <strain evidence="6 7">D78</strain>
    </source>
</reference>
<dbReference type="InterPro" id="IPR043795">
    <property type="entry name" value="N-alpha-Ac-DABA-like"/>
</dbReference>
<evidence type="ECO:0000313" key="7">
    <source>
        <dbReference type="Proteomes" id="UP001279642"/>
    </source>
</evidence>
<dbReference type="Proteomes" id="UP001279642">
    <property type="component" value="Unassembled WGS sequence"/>
</dbReference>
<dbReference type="PANTHER" id="PTHR37326">
    <property type="entry name" value="BLL3975 PROTEIN"/>
    <property type="match status" value="1"/>
</dbReference>
<dbReference type="InterPro" id="IPR055438">
    <property type="entry name" value="AstE_AspA_cat"/>
</dbReference>
<keyword evidence="3" id="KW-0378">Hydrolase</keyword>
<comment type="caution">
    <text evidence="6">The sequence shown here is derived from an EMBL/GenBank/DDBJ whole genome shotgun (WGS) entry which is preliminary data.</text>
</comment>
<keyword evidence="4" id="KW-0862">Zinc</keyword>
<evidence type="ECO:0000256" key="2">
    <source>
        <dbReference type="ARBA" id="ARBA00022723"/>
    </source>
</evidence>
<evidence type="ECO:0000259" key="5">
    <source>
        <dbReference type="Pfam" id="PF24827"/>
    </source>
</evidence>
<evidence type="ECO:0000256" key="4">
    <source>
        <dbReference type="ARBA" id="ARBA00022833"/>
    </source>
</evidence>
<name>A0ABU5EE46_9PROT</name>
<comment type="cofactor">
    <cofactor evidence="1">
        <name>Zn(2+)</name>
        <dbReference type="ChEBI" id="CHEBI:29105"/>
    </cofactor>
</comment>
<dbReference type="RefSeq" id="WP_320509711.1">
    <property type="nucleotide sequence ID" value="NZ_JAXCLW010000005.1"/>
</dbReference>
<dbReference type="EMBL" id="JAXCLW010000005">
    <property type="protein sequence ID" value="MDY0884638.1"/>
    <property type="molecule type" value="Genomic_DNA"/>
</dbReference>
<accession>A0ABU5EE46</accession>
<dbReference type="PANTHER" id="PTHR37326:SF1">
    <property type="entry name" value="BLL3975 PROTEIN"/>
    <property type="match status" value="1"/>
</dbReference>
<keyword evidence="2" id="KW-0479">Metal-binding</keyword>
<keyword evidence="7" id="KW-1185">Reference proteome</keyword>
<proteinExistence type="predicted"/>
<feature type="domain" description="Succinylglutamate desuccinylase/Aspartoacylase catalytic" evidence="5">
    <location>
        <begin position="46"/>
        <end position="234"/>
    </location>
</feature>
<evidence type="ECO:0000256" key="1">
    <source>
        <dbReference type="ARBA" id="ARBA00001947"/>
    </source>
</evidence>